<evidence type="ECO:0000256" key="9">
    <source>
        <dbReference type="ARBA" id="ARBA00023225"/>
    </source>
</evidence>
<evidence type="ECO:0000313" key="12">
    <source>
        <dbReference type="EMBL" id="QGR71061.1"/>
    </source>
</evidence>
<keyword evidence="6" id="KW-0963">Cytoplasm</keyword>
<keyword evidence="14" id="KW-1185">Reference proteome</keyword>
<dbReference type="GO" id="GO:0071973">
    <property type="term" value="P:bacterial-type flagellum-dependent cell motility"/>
    <property type="evidence" value="ECO:0007669"/>
    <property type="project" value="InterPro"/>
</dbReference>
<dbReference type="STRING" id="631.CH53_3572"/>
<dbReference type="GO" id="GO:0005829">
    <property type="term" value="C:cytosol"/>
    <property type="evidence" value="ECO:0007669"/>
    <property type="project" value="TreeGrafter"/>
</dbReference>
<keyword evidence="5" id="KW-0813">Transport</keyword>
<reference evidence="12 14" key="2">
    <citation type="submission" date="2019-11" db="EMBL/GenBank/DDBJ databases">
        <title>FDA dAtabase for Regulatory Grade micrObial Sequences (FDA-ARGOS): Supporting development and validation of Infectious Disease Dx tests.</title>
        <authorList>
            <person name="Patel R."/>
            <person name="Rucinski S."/>
            <person name="Tallon L."/>
            <person name="Sadzewicz L."/>
            <person name="Vavikolanu K."/>
            <person name="Mehta A."/>
            <person name="Aluvathingal J."/>
            <person name="Nadendla S."/>
            <person name="Nandy P."/>
            <person name="Geyer C."/>
            <person name="Yan Y."/>
            <person name="Sichtig H."/>
        </authorList>
    </citation>
    <scope>NUCLEOTIDE SEQUENCE [LARGE SCALE GENOMIC DNA]</scope>
    <source>
        <strain evidence="12 14">FDAARGOS_729</strain>
    </source>
</reference>
<keyword evidence="11" id="KW-0966">Cell projection</keyword>
<dbReference type="KEGG" id="yin:CH53_3572"/>
<keyword evidence="11" id="KW-0282">Flagellum</keyword>
<gene>
    <name evidence="11" type="primary">fliH</name>
    <name evidence="11" type="ORF">ERS008530_00717</name>
    <name evidence="12" type="ORF">FOC37_12230</name>
</gene>
<organism evidence="11 13">
    <name type="scientific">Yersinia intermedia</name>
    <dbReference type="NCBI Taxonomy" id="631"/>
    <lineage>
        <taxon>Bacteria</taxon>
        <taxon>Pseudomonadati</taxon>
        <taxon>Pseudomonadota</taxon>
        <taxon>Gammaproteobacteria</taxon>
        <taxon>Enterobacterales</taxon>
        <taxon>Yersiniaceae</taxon>
        <taxon>Yersinia</taxon>
    </lineage>
</organism>
<dbReference type="Pfam" id="PF02108">
    <property type="entry name" value="FliH"/>
    <property type="match status" value="1"/>
</dbReference>
<comment type="function">
    <text evidence="1">Needed for flagellar regrowth and assembly.</text>
</comment>
<dbReference type="EMBL" id="CP046294">
    <property type="protein sequence ID" value="QGR71061.1"/>
    <property type="molecule type" value="Genomic_DNA"/>
</dbReference>
<evidence type="ECO:0000259" key="10">
    <source>
        <dbReference type="Pfam" id="PF02108"/>
    </source>
</evidence>
<dbReference type="GO" id="GO:0015031">
    <property type="term" value="P:protein transport"/>
    <property type="evidence" value="ECO:0007669"/>
    <property type="project" value="UniProtKB-KW"/>
</dbReference>
<dbReference type="GeneID" id="58047043"/>
<dbReference type="PANTHER" id="PTHR34982">
    <property type="entry name" value="YOP PROTEINS TRANSLOCATION PROTEIN L"/>
    <property type="match status" value="1"/>
</dbReference>
<dbReference type="EMBL" id="CPZJ01000002">
    <property type="protein sequence ID" value="CNF21804.1"/>
    <property type="molecule type" value="Genomic_DNA"/>
</dbReference>
<dbReference type="OrthoDB" id="6415116at2"/>
<dbReference type="InterPro" id="IPR018035">
    <property type="entry name" value="Flagellar_FliH/T3SS_HrpE"/>
</dbReference>
<accession>A0A0T9LTA3</accession>
<evidence type="ECO:0000256" key="1">
    <source>
        <dbReference type="ARBA" id="ARBA00003041"/>
    </source>
</evidence>
<proteinExistence type="inferred from homology"/>
<evidence type="ECO:0000256" key="4">
    <source>
        <dbReference type="ARBA" id="ARBA00016507"/>
    </source>
</evidence>
<dbReference type="GO" id="GO:0044781">
    <property type="term" value="P:bacterial-type flagellum organization"/>
    <property type="evidence" value="ECO:0007669"/>
    <property type="project" value="UniProtKB-KW"/>
</dbReference>
<dbReference type="GO" id="GO:0003774">
    <property type="term" value="F:cytoskeletal motor activity"/>
    <property type="evidence" value="ECO:0007669"/>
    <property type="project" value="InterPro"/>
</dbReference>
<sequence length="242" mass="26215">MSDRINALPWQPWSLNDFASTSDTTPAAAAPDLSMLFTDEPDTGSDSESTTVNEQQTLANLQLEAEKLGRQQGFAKGLQEGLDKGYQTGLEEGHQQALADAQKQLDPMTAHWQLMVNDFQSTLDALDSVIASRLMQMALAAAKQILGQPAICDGTALLAQIQQLIQQEPMFTGKPQLRVNPNDLAVVEQRLGSTLSLHGWRLLGDSQIHPGGCKVSAEEGDLDASLATRWHELCRLAAPGEL</sequence>
<keyword evidence="7" id="KW-1005">Bacterial flagellum biogenesis</keyword>
<evidence type="ECO:0000313" key="11">
    <source>
        <dbReference type="EMBL" id="CNF21804.1"/>
    </source>
</evidence>
<dbReference type="Proteomes" id="UP000038750">
    <property type="component" value="Unassembled WGS sequence"/>
</dbReference>
<keyword evidence="8" id="KW-0653">Protein transport</keyword>
<dbReference type="AlphaFoldDB" id="A0A0T9LTA3"/>
<name>A0A0T9LTA3_YERIN</name>
<protein>
    <recommendedName>
        <fullName evidence="4">Flagellar assembly protein FliH</fullName>
    </recommendedName>
</protein>
<evidence type="ECO:0000313" key="13">
    <source>
        <dbReference type="Proteomes" id="UP000038750"/>
    </source>
</evidence>
<evidence type="ECO:0000256" key="2">
    <source>
        <dbReference type="ARBA" id="ARBA00004496"/>
    </source>
</evidence>
<keyword evidence="11" id="KW-0969">Cilium</keyword>
<dbReference type="NCBIfam" id="NF004266">
    <property type="entry name" value="PRK05687.1-1"/>
    <property type="match status" value="1"/>
</dbReference>
<feature type="domain" description="Flagellar assembly protein FliH/Type III secretion system HrpE" evidence="10">
    <location>
        <begin position="113"/>
        <end position="233"/>
    </location>
</feature>
<evidence type="ECO:0000256" key="5">
    <source>
        <dbReference type="ARBA" id="ARBA00022448"/>
    </source>
</evidence>
<evidence type="ECO:0000256" key="7">
    <source>
        <dbReference type="ARBA" id="ARBA00022795"/>
    </source>
</evidence>
<dbReference type="RefSeq" id="WP_032907157.1">
    <property type="nucleotide sequence ID" value="NZ_CABHXJ010000029.1"/>
</dbReference>
<evidence type="ECO:0000256" key="6">
    <source>
        <dbReference type="ARBA" id="ARBA00022490"/>
    </source>
</evidence>
<dbReference type="Proteomes" id="UP000424966">
    <property type="component" value="Chromosome"/>
</dbReference>
<dbReference type="InterPro" id="IPR051472">
    <property type="entry name" value="T3SS_Stator/FliH"/>
</dbReference>
<dbReference type="PRINTS" id="PR01003">
    <property type="entry name" value="FLGFLIH"/>
</dbReference>
<comment type="similarity">
    <text evidence="3">Belongs to the FliH family.</text>
</comment>
<evidence type="ECO:0000313" key="14">
    <source>
        <dbReference type="Proteomes" id="UP000424966"/>
    </source>
</evidence>
<keyword evidence="9" id="KW-1006">Bacterial flagellum protein export</keyword>
<comment type="subcellular location">
    <subcellularLocation>
        <location evidence="2">Cytoplasm</location>
    </subcellularLocation>
</comment>
<reference evidence="11 13" key="1">
    <citation type="submission" date="2015-03" db="EMBL/GenBank/DDBJ databases">
        <authorList>
            <person name="Murphy D."/>
        </authorList>
    </citation>
    <scope>NUCLEOTIDE SEQUENCE [LARGE SCALE GENOMIC DNA]</scope>
    <source>
        <strain evidence="11 13">BR165/97</strain>
    </source>
</reference>
<evidence type="ECO:0000256" key="8">
    <source>
        <dbReference type="ARBA" id="ARBA00022927"/>
    </source>
</evidence>
<evidence type="ECO:0000256" key="3">
    <source>
        <dbReference type="ARBA" id="ARBA00006602"/>
    </source>
</evidence>
<dbReference type="InterPro" id="IPR000563">
    <property type="entry name" value="Flag_FliH"/>
</dbReference>
<dbReference type="PANTHER" id="PTHR34982:SF1">
    <property type="entry name" value="FLAGELLAR ASSEMBLY PROTEIN FLIH"/>
    <property type="match status" value="1"/>
</dbReference>
<dbReference type="GO" id="GO:0009288">
    <property type="term" value="C:bacterial-type flagellum"/>
    <property type="evidence" value="ECO:0007669"/>
    <property type="project" value="InterPro"/>
</dbReference>